<evidence type="ECO:0000313" key="2">
    <source>
        <dbReference type="EMBL" id="KJA17111.1"/>
    </source>
</evidence>
<dbReference type="Proteomes" id="UP000054270">
    <property type="component" value="Unassembled WGS sequence"/>
</dbReference>
<accession>A0A0D2NKL7</accession>
<gene>
    <name evidence="2" type="ORF">HYPSUDRAFT_206473</name>
</gene>
<feature type="compositionally biased region" description="Polar residues" evidence="1">
    <location>
        <begin position="360"/>
        <end position="377"/>
    </location>
</feature>
<reference evidence="3" key="1">
    <citation type="submission" date="2014-04" db="EMBL/GenBank/DDBJ databases">
        <title>Evolutionary Origins and Diversification of the Mycorrhizal Mutualists.</title>
        <authorList>
            <consortium name="DOE Joint Genome Institute"/>
            <consortium name="Mycorrhizal Genomics Consortium"/>
            <person name="Kohler A."/>
            <person name="Kuo A."/>
            <person name="Nagy L.G."/>
            <person name="Floudas D."/>
            <person name="Copeland A."/>
            <person name="Barry K.W."/>
            <person name="Cichocki N."/>
            <person name="Veneault-Fourrey C."/>
            <person name="LaButti K."/>
            <person name="Lindquist E.A."/>
            <person name="Lipzen A."/>
            <person name="Lundell T."/>
            <person name="Morin E."/>
            <person name="Murat C."/>
            <person name="Riley R."/>
            <person name="Ohm R."/>
            <person name="Sun H."/>
            <person name="Tunlid A."/>
            <person name="Henrissat B."/>
            <person name="Grigoriev I.V."/>
            <person name="Hibbett D.S."/>
            <person name="Martin F."/>
        </authorList>
    </citation>
    <scope>NUCLEOTIDE SEQUENCE [LARGE SCALE GENOMIC DNA]</scope>
    <source>
        <strain evidence="3">FD-334 SS-4</strain>
    </source>
</reference>
<feature type="region of interest" description="Disordered" evidence="1">
    <location>
        <begin position="325"/>
        <end position="383"/>
    </location>
</feature>
<organism evidence="2 3">
    <name type="scientific">Hypholoma sublateritium (strain FD-334 SS-4)</name>
    <dbReference type="NCBI Taxonomy" id="945553"/>
    <lineage>
        <taxon>Eukaryota</taxon>
        <taxon>Fungi</taxon>
        <taxon>Dikarya</taxon>
        <taxon>Basidiomycota</taxon>
        <taxon>Agaricomycotina</taxon>
        <taxon>Agaricomycetes</taxon>
        <taxon>Agaricomycetidae</taxon>
        <taxon>Agaricales</taxon>
        <taxon>Agaricineae</taxon>
        <taxon>Strophariaceae</taxon>
        <taxon>Hypholoma</taxon>
    </lineage>
</organism>
<evidence type="ECO:0000256" key="1">
    <source>
        <dbReference type="SAM" id="MobiDB-lite"/>
    </source>
</evidence>
<name>A0A0D2NKL7_HYPSF</name>
<protein>
    <submittedName>
        <fullName evidence="2">Uncharacterized protein</fullName>
    </submittedName>
</protein>
<feature type="region of interest" description="Disordered" evidence="1">
    <location>
        <begin position="407"/>
        <end position="429"/>
    </location>
</feature>
<sequence length="615" mass="66866">MYRSTSSRTAVHPFTQREWDSLDFDEDDSGDLFDVTEPAGFTAGTSSHLAYQSLAQPHAGSQKSSSPLWARHGRDSYANKENRQLGHRGSDLASATHHELLACGNKAYESLYKAYVSMRGENKELKNSYERLLDAMKTNPMADSGPHAAFRIPTSGKFISANYPAIRFPTKRQYNLYNESKAKQQTVLDPTQSPIQQKKQCGGTRLALNNENILNDFIEDEHGVIVTGDTAKNICAAARAILIQMGKDSNCPLPEKWGDFGITETKFFIREMYAKYPYLWLCEDDWKVRQLGSTAVSQCRRAVTRKTEKTHQQIKSEMIRVKMEPAGDSPMGAWDHDGGSAAARHANDDDDDDDIYVPRSLTTSQRKAEAPSQSLGKRSNPPLVYDLTCSDADDAVEMPATKHHKVVAGNAAPPPVPSPPTSAESSPTVQNALENNTHSISPSVAATSVNEAENRSATAPSHATAIPAVPVFAATSVSQDAPPPSTTAVPVVNNPILAIENPFAALFGPAAGPSGRADSLKDTMKPDGKLPETTVKGSDSVGVADSNDEAEAFARSKVFGPGMKRITNSSSAKNLYYIKYLQTNDPVSPASFDVLWSALPKTAQKEYAQLSKERK</sequence>
<keyword evidence="3" id="KW-1185">Reference proteome</keyword>
<dbReference type="STRING" id="945553.A0A0D2NKL7"/>
<proteinExistence type="predicted"/>
<feature type="compositionally biased region" description="Basic and acidic residues" evidence="1">
    <location>
        <begin position="518"/>
        <end position="530"/>
    </location>
</feature>
<evidence type="ECO:0000313" key="3">
    <source>
        <dbReference type="Proteomes" id="UP000054270"/>
    </source>
</evidence>
<dbReference type="AlphaFoldDB" id="A0A0D2NKL7"/>
<dbReference type="EMBL" id="KN817609">
    <property type="protein sequence ID" value="KJA17111.1"/>
    <property type="molecule type" value="Genomic_DNA"/>
</dbReference>
<dbReference type="OrthoDB" id="3064844at2759"/>
<feature type="region of interest" description="Disordered" evidence="1">
    <location>
        <begin position="515"/>
        <end position="543"/>
    </location>
</feature>